<dbReference type="GO" id="GO:0034045">
    <property type="term" value="C:phagophore assembly site membrane"/>
    <property type="evidence" value="ECO:0007669"/>
    <property type="project" value="UniProtKB-SubCell"/>
</dbReference>
<dbReference type="GO" id="GO:0000045">
    <property type="term" value="P:autophagosome assembly"/>
    <property type="evidence" value="ECO:0007669"/>
    <property type="project" value="UniProtKB-UniRule"/>
</dbReference>
<evidence type="ECO:0000256" key="9">
    <source>
        <dbReference type="SAM" id="MobiDB-lite"/>
    </source>
</evidence>
<feature type="region of interest" description="Disordered" evidence="9">
    <location>
        <begin position="556"/>
        <end position="606"/>
    </location>
</feature>
<reference evidence="12 13" key="1">
    <citation type="submission" date="2015-06" db="EMBL/GenBank/DDBJ databases">
        <title>Draft genome of the ant-associated black yeast Phialophora attae CBS 131958.</title>
        <authorList>
            <person name="Moreno L.F."/>
            <person name="Stielow B.J."/>
            <person name="de Hoog S."/>
            <person name="Vicente V.A."/>
            <person name="Weiss V.A."/>
            <person name="de Vries M."/>
            <person name="Cruz L.M."/>
            <person name="Souza E.M."/>
        </authorList>
    </citation>
    <scope>NUCLEOTIDE SEQUENCE [LARGE SCALE GENOMIC DNA]</scope>
    <source>
        <strain evidence="12 13">CBS 131958</strain>
    </source>
</reference>
<dbReference type="GO" id="GO:0034517">
    <property type="term" value="P:ribophagy"/>
    <property type="evidence" value="ECO:0007669"/>
    <property type="project" value="TreeGrafter"/>
</dbReference>
<dbReference type="InterPro" id="IPR045326">
    <property type="entry name" value="ATG17-like_dom"/>
</dbReference>
<evidence type="ECO:0000259" key="10">
    <source>
        <dbReference type="Pfam" id="PF04108"/>
    </source>
</evidence>
<dbReference type="OrthoDB" id="447953at2759"/>
<evidence type="ECO:0000259" key="11">
    <source>
        <dbReference type="Pfam" id="PF10377"/>
    </source>
</evidence>
<feature type="region of interest" description="Disordered" evidence="9">
    <location>
        <begin position="1183"/>
        <end position="1214"/>
    </location>
</feature>
<feature type="domain" description="Autophagy-related protein 11 C-terminal" evidence="11">
    <location>
        <begin position="1080"/>
        <end position="1232"/>
    </location>
</feature>
<keyword evidence="7" id="KW-0472">Membrane</keyword>
<keyword evidence="4 7" id="KW-0653">Protein transport</keyword>
<dbReference type="SUPFAM" id="SSF57997">
    <property type="entry name" value="Tropomyosin"/>
    <property type="match status" value="1"/>
</dbReference>
<evidence type="ECO:0000256" key="7">
    <source>
        <dbReference type="RuleBase" id="RU367075"/>
    </source>
</evidence>
<sequence>MAVHVLISHTGQHLAFENLAAGLDALREWISQNVDIPPNRQILMTARGKNVKTLTAESEIFVYDKKNLSSSPEIPPDEHEALTDLPVPDDAPAPDSDLEAWKDAVRRNRTWALEAAEQVKGAADQTQELFYEADTIARGILAALDNVKNGFASASVKFNETKEWAQESLLEHQMALDGWEKTHTRLSELPVREEVAAILRRSDDGPRSRQQISTLADLVDLQAIKETDAVVRTASKDFRSQLDELQSRRNQLQEDINVVEKHVSHIAEPDTASLLQEVETLAKRISRDYDDILKLPDDAKSLGQASRKASNHTRDLIPAIQAVMADMQQAFIAVQDSRNAIVRGYFAALKEISSIQSRLSNLQANTAALDFREADGLDVLFRVVSLHVVYGCTLIEATRRSEWTNKMQVDVDNMHADLTQVTEDEQRRRKKWASSYDDFLNKDLNTPDSLIDLKTSKPRNPWPFVEREEINAYIDDLRALSLDEAVTTIVDRLKDLDSPVKRQRLRAFKNGSVQDLAASSNLGNADVRTLQNEKARLEEKVKSTESRVRKLEDLLHRQSQMSRPSSALFTPGMSDYDRHSPSPSAFPKQSELPQRPSIPLRRTSTAAEDKAVAIRISSLEAEVKKLQSEAHEERRSSTENRDKMQEAESVKQDLMANFEAQKQEFDEERQIMDDENHKLKVRIEELEDELDRILGSKEATKMTNDQKMHDIQSEADELREALRNEQQKSQTKIENLERDLATQRERTANIDRQWQECREERNTARDRNMELAKQLRLREEASADVISTLQNTHSNLSPAGSAPDEIGRLARALEILSEGAGIHARRLDDNLQLATAENKSLEDNVTHMEAEVKNLTSRLSSAESKSASLGESLDHERSKLKAVRVELADAQADLDSLREKLAAGETGSDSLRERLSEEEKKVKDLQELKFEHLSSIKSLKNEVESISQQTKQATDRADKLKKKLVARGEKARQLSERLYQHNDRIIRMLEQFGFSIIRQDDTLVIQRASKVSASTMLSGNESSTPMKRTISGSVPPLHYSDPSDLDTLYWTSDTESTDEEAKYKTFISALQRLDLDSTLDTVSKRYKDVENLAKKYQKDSRTYRERSHRLQSETHEKIAYRSFKEGDLALFLPTRNQATRPWAAFNVGAPHYFLREQDHHKLQSRDWLLARISRVEERVVDLSRSLSSTRADGGSKSMHGEVGDSASARSFEDENPFELSDGLRWYLIDAAEEKPGAPGTPSVGKSTVIASNVEAEASLTPHRKDKSVVTRAASNAAITKTLNKSLESRRSSSASKRSGSIRKQDRDSSSLKDVQAALAPIVSDVEAGASDEQRREATEAENDAQNQHKHQQPMVKSTERTSRGDAKVFDIGPLGDRHHDVNTQRQQPRMAYQHQDQLFSPADYYNSPMKPPLPRGKSETNAQAHTLSKPLLSRTQSSTQQTPSKQQQRNSSPSKNMATPSPSKKGWERLFNVEFNA</sequence>
<feature type="coiled-coil region" evidence="8">
    <location>
        <begin position="520"/>
        <end position="554"/>
    </location>
</feature>
<dbReference type="GO" id="GO:0000422">
    <property type="term" value="P:autophagy of mitochondrion"/>
    <property type="evidence" value="ECO:0007669"/>
    <property type="project" value="TreeGrafter"/>
</dbReference>
<evidence type="ECO:0000313" key="13">
    <source>
        <dbReference type="Proteomes" id="UP000038010"/>
    </source>
</evidence>
<dbReference type="STRING" id="1664694.A0A0N1P199"/>
<evidence type="ECO:0000256" key="2">
    <source>
        <dbReference type="ARBA" id="ARBA00013804"/>
    </source>
</evidence>
<feature type="compositionally biased region" description="Low complexity" evidence="9">
    <location>
        <begin position="856"/>
        <end position="871"/>
    </location>
</feature>
<keyword evidence="6 8" id="KW-0175">Coiled coil</keyword>
<dbReference type="Proteomes" id="UP000038010">
    <property type="component" value="Unassembled WGS sequence"/>
</dbReference>
<evidence type="ECO:0000313" key="12">
    <source>
        <dbReference type="EMBL" id="KPI40323.1"/>
    </source>
</evidence>
<comment type="caution">
    <text evidence="12">The sequence shown here is derived from an EMBL/GenBank/DDBJ whole genome shotgun (WGS) entry which is preliminary data.</text>
</comment>
<dbReference type="GO" id="GO:0034727">
    <property type="term" value="P:piecemeal microautophagy of the nucleus"/>
    <property type="evidence" value="ECO:0007669"/>
    <property type="project" value="TreeGrafter"/>
</dbReference>
<comment type="subcellular location">
    <subcellularLocation>
        <location evidence="7">Preautophagosomal structure membrane</location>
        <topology evidence="7">Peripheral membrane protein</topology>
    </subcellularLocation>
    <subcellularLocation>
        <location evidence="7">Vacuole membrane</location>
        <topology evidence="7">Peripheral membrane protein</topology>
    </subcellularLocation>
    <text evidence="7">During pexophagy, accumulates in the vacuolar membrane region, where the peroxisomes contact the vacuole.</text>
</comment>
<keyword evidence="5 7" id="KW-0072">Autophagy</keyword>
<feature type="coiled-coil region" evidence="8">
    <location>
        <begin position="235"/>
        <end position="262"/>
    </location>
</feature>
<accession>A0A0N1P199</accession>
<dbReference type="Gene3D" id="1.10.287.1490">
    <property type="match status" value="1"/>
</dbReference>
<feature type="domain" description="Autophagy protein ATG17-like" evidence="10">
    <location>
        <begin position="107"/>
        <end position="440"/>
    </location>
</feature>
<evidence type="ECO:0000256" key="6">
    <source>
        <dbReference type="ARBA" id="ARBA00023054"/>
    </source>
</evidence>
<feature type="region of interest" description="Disordered" evidence="9">
    <location>
        <begin position="1281"/>
        <end position="1477"/>
    </location>
</feature>
<dbReference type="RefSeq" id="XP_018000286.1">
    <property type="nucleotide sequence ID" value="XM_018147906.1"/>
</dbReference>
<dbReference type="VEuPathDB" id="FungiDB:AB675_7530"/>
<feature type="compositionally biased region" description="Polar residues" evidence="9">
    <location>
        <begin position="1016"/>
        <end position="1032"/>
    </location>
</feature>
<organism evidence="12 13">
    <name type="scientific">Cyphellophora attinorum</name>
    <dbReference type="NCBI Taxonomy" id="1664694"/>
    <lineage>
        <taxon>Eukaryota</taxon>
        <taxon>Fungi</taxon>
        <taxon>Dikarya</taxon>
        <taxon>Ascomycota</taxon>
        <taxon>Pezizomycotina</taxon>
        <taxon>Eurotiomycetes</taxon>
        <taxon>Chaetothyriomycetidae</taxon>
        <taxon>Chaetothyriales</taxon>
        <taxon>Cyphellophoraceae</taxon>
        <taxon>Cyphellophora</taxon>
    </lineage>
</organism>
<feature type="region of interest" description="Disordered" evidence="9">
    <location>
        <begin position="1016"/>
        <end position="1037"/>
    </location>
</feature>
<dbReference type="GO" id="GO:0015031">
    <property type="term" value="P:protein transport"/>
    <property type="evidence" value="ECO:0007669"/>
    <property type="project" value="UniProtKB-KW"/>
</dbReference>
<evidence type="ECO:0000256" key="1">
    <source>
        <dbReference type="ARBA" id="ARBA00009729"/>
    </source>
</evidence>
<comment type="subunit">
    <text evidence="7">Homodimer.</text>
</comment>
<dbReference type="GO" id="GO:1990316">
    <property type="term" value="C:Atg1/ULK1 kinase complex"/>
    <property type="evidence" value="ECO:0007669"/>
    <property type="project" value="TreeGrafter"/>
</dbReference>
<dbReference type="PANTHER" id="PTHR13222">
    <property type="entry name" value="RB1-INDUCIBLE COILED-COIL"/>
    <property type="match status" value="1"/>
</dbReference>
<feature type="compositionally biased region" description="Polar residues" evidence="9">
    <location>
        <begin position="1449"/>
        <end position="1462"/>
    </location>
</feature>
<dbReference type="GO" id="GO:0005774">
    <property type="term" value="C:vacuolar membrane"/>
    <property type="evidence" value="ECO:0007669"/>
    <property type="project" value="UniProtKB-SubCell"/>
</dbReference>
<comment type="function">
    <text evidence="7">Involved in cytoplasm to vacuole transport (Cvt), pexophagy, mitophagy and nucleophagy. Recruits mitochondria for their selective degradation via autophagy (mitophagy) during starvation. Works as scaffold proteins that recruit ATG proteins to the pre-autophagosome (PAS), the site of vesicle/autophagosome formation. Required for the Cvt vesicles completion.</text>
</comment>
<evidence type="ECO:0000256" key="8">
    <source>
        <dbReference type="SAM" id="Coils"/>
    </source>
</evidence>
<dbReference type="GO" id="GO:0060090">
    <property type="term" value="F:molecular adaptor activity"/>
    <property type="evidence" value="ECO:0007669"/>
    <property type="project" value="TreeGrafter"/>
</dbReference>
<protein>
    <recommendedName>
        <fullName evidence="2 7">Autophagy-related protein 11</fullName>
    </recommendedName>
</protein>
<keyword evidence="3 7" id="KW-0813">Transport</keyword>
<feature type="compositionally biased region" description="Basic and acidic residues" evidence="9">
    <location>
        <begin position="1357"/>
        <end position="1368"/>
    </location>
</feature>
<evidence type="ECO:0000256" key="5">
    <source>
        <dbReference type="ARBA" id="ARBA00023006"/>
    </source>
</evidence>
<feature type="compositionally biased region" description="Polar residues" evidence="9">
    <location>
        <begin position="557"/>
        <end position="568"/>
    </location>
</feature>
<keyword evidence="13" id="KW-1185">Reference proteome</keyword>
<feature type="region of interest" description="Disordered" evidence="9">
    <location>
        <begin position="856"/>
        <end position="875"/>
    </location>
</feature>
<feature type="region of interest" description="Disordered" evidence="9">
    <location>
        <begin position="626"/>
        <end position="646"/>
    </location>
</feature>
<dbReference type="GO" id="GO:0019901">
    <property type="term" value="F:protein kinase binding"/>
    <property type="evidence" value="ECO:0007669"/>
    <property type="project" value="TreeGrafter"/>
</dbReference>
<gene>
    <name evidence="12" type="ORF">AB675_7530</name>
</gene>
<name>A0A0N1P199_9EURO</name>
<evidence type="ECO:0000256" key="4">
    <source>
        <dbReference type="ARBA" id="ARBA00022927"/>
    </source>
</evidence>
<dbReference type="Pfam" id="PF10377">
    <property type="entry name" value="ATG11"/>
    <property type="match status" value="1"/>
</dbReference>
<feature type="compositionally biased region" description="Low complexity" evidence="9">
    <location>
        <begin position="1435"/>
        <end position="1448"/>
    </location>
</feature>
<feature type="coiled-coil region" evidence="8">
    <location>
        <begin position="1079"/>
        <end position="1106"/>
    </location>
</feature>
<proteinExistence type="inferred from homology"/>
<dbReference type="PANTHER" id="PTHR13222:SF1">
    <property type="entry name" value="RB1-INDUCIBLE COILED-COIL PROTEIN 1"/>
    <property type="match status" value="1"/>
</dbReference>
<dbReference type="GeneID" id="28739786"/>
<feature type="region of interest" description="Disordered" evidence="9">
    <location>
        <begin position="67"/>
        <end position="90"/>
    </location>
</feature>
<dbReference type="GO" id="GO:0061709">
    <property type="term" value="P:reticulophagy"/>
    <property type="evidence" value="ECO:0007669"/>
    <property type="project" value="TreeGrafter"/>
</dbReference>
<evidence type="ECO:0000256" key="3">
    <source>
        <dbReference type="ARBA" id="ARBA00022448"/>
    </source>
</evidence>
<dbReference type="GO" id="GO:1903599">
    <property type="term" value="P:positive regulation of autophagy of mitochondrion"/>
    <property type="evidence" value="ECO:0007669"/>
    <property type="project" value="UniProtKB-UniRule"/>
</dbReference>
<dbReference type="Pfam" id="PF04108">
    <property type="entry name" value="ATG17_like"/>
    <property type="match status" value="1"/>
</dbReference>
<dbReference type="InterPro" id="IPR019460">
    <property type="entry name" value="Atg11_C"/>
</dbReference>
<keyword evidence="7" id="KW-0926">Vacuole</keyword>
<dbReference type="EMBL" id="LFJN01000012">
    <property type="protein sequence ID" value="KPI40323.1"/>
    <property type="molecule type" value="Genomic_DNA"/>
</dbReference>
<dbReference type="InterPro" id="IPR040040">
    <property type="entry name" value="ATG11"/>
</dbReference>
<comment type="similarity">
    <text evidence="1 7">Belongs to the ATG11 family.</text>
</comment>